<dbReference type="STRING" id="525257.HMPREF0204_11883"/>
<evidence type="ECO:0000313" key="2">
    <source>
        <dbReference type="Proteomes" id="UP000279227"/>
    </source>
</evidence>
<sequence length="49" mass="5364">MTTGFVDVIEEDSTVTNKDYVMGKAVIDNDTIAKIPKKDSAVVHNHSTK</sequence>
<dbReference type="AlphaFoldDB" id="A0A3S4R2M5"/>
<protein>
    <submittedName>
        <fullName evidence="1">Uncharacterized protein</fullName>
    </submittedName>
</protein>
<name>A0A3S4R2M5_CHRGE</name>
<evidence type="ECO:0000313" key="1">
    <source>
        <dbReference type="EMBL" id="VEE08273.1"/>
    </source>
</evidence>
<organism evidence="1 2">
    <name type="scientific">Chryseobacterium gleum</name>
    <name type="common">Flavobacterium gleum</name>
    <dbReference type="NCBI Taxonomy" id="250"/>
    <lineage>
        <taxon>Bacteria</taxon>
        <taxon>Pseudomonadati</taxon>
        <taxon>Bacteroidota</taxon>
        <taxon>Flavobacteriia</taxon>
        <taxon>Flavobacteriales</taxon>
        <taxon>Weeksellaceae</taxon>
        <taxon>Chryseobacterium group</taxon>
        <taxon>Chryseobacterium</taxon>
    </lineage>
</organism>
<reference evidence="1 2" key="1">
    <citation type="submission" date="2018-12" db="EMBL/GenBank/DDBJ databases">
        <authorList>
            <consortium name="Pathogen Informatics"/>
        </authorList>
    </citation>
    <scope>NUCLEOTIDE SEQUENCE [LARGE SCALE GENOMIC DNA]</scope>
    <source>
        <strain evidence="1 2">NCTC11432</strain>
    </source>
</reference>
<accession>A0A3S4R2M5</accession>
<gene>
    <name evidence="1" type="ORF">NCTC11432_02573</name>
</gene>
<dbReference type="EMBL" id="LR134289">
    <property type="protein sequence ID" value="VEE08273.1"/>
    <property type="molecule type" value="Genomic_DNA"/>
</dbReference>
<dbReference type="KEGG" id="cgle:NCTC11432_02573"/>
<proteinExistence type="predicted"/>
<dbReference type="Proteomes" id="UP000279227">
    <property type="component" value="Chromosome"/>
</dbReference>